<dbReference type="AlphaFoldDB" id="A0A177BVX4"/>
<accession>A0A177BVX4</accession>
<evidence type="ECO:0000313" key="1">
    <source>
        <dbReference type="EMBL" id="OAF99562.1"/>
    </source>
</evidence>
<dbReference type="InterPro" id="IPR020835">
    <property type="entry name" value="Catalase_sf"/>
</dbReference>
<dbReference type="RefSeq" id="XP_018029928.1">
    <property type="nucleotide sequence ID" value="XM_018185273.1"/>
</dbReference>
<proteinExistence type="predicted"/>
<name>A0A177BVX4_9PLEO</name>
<evidence type="ECO:0000313" key="2">
    <source>
        <dbReference type="Proteomes" id="UP000077069"/>
    </source>
</evidence>
<dbReference type="PANTHER" id="PTHR36195">
    <property type="entry name" value="DOMAIN PROTEIN, PUTATIVE (AFU_ORTHOLOGUE AFUA_5G01990)-RELATED-RELATED"/>
    <property type="match status" value="1"/>
</dbReference>
<dbReference type="SUPFAM" id="SSF56634">
    <property type="entry name" value="Heme-dependent catalase-like"/>
    <property type="match status" value="1"/>
</dbReference>
<keyword evidence="2" id="KW-1185">Reference proteome</keyword>
<dbReference type="EMBL" id="KV441561">
    <property type="protein sequence ID" value="OAF99562.1"/>
    <property type="molecule type" value="Genomic_DNA"/>
</dbReference>
<sequence length="132" mass="15135">MALTEAYNTFRKAICTAPPADAYFRWDAPGVESSKPNEEDTSRKIGETMNKMQQHNFDKHRHTYRATHVKMQGIVKRKLTVLPDLSKHLQHSLFKEPGKTYDVAARYANEPVFLQADQDPGLRGLSMRVFDV</sequence>
<organism evidence="1 2">
    <name type="scientific">Paraphaeosphaeria sporulosa</name>
    <dbReference type="NCBI Taxonomy" id="1460663"/>
    <lineage>
        <taxon>Eukaryota</taxon>
        <taxon>Fungi</taxon>
        <taxon>Dikarya</taxon>
        <taxon>Ascomycota</taxon>
        <taxon>Pezizomycotina</taxon>
        <taxon>Dothideomycetes</taxon>
        <taxon>Pleosporomycetidae</taxon>
        <taxon>Pleosporales</taxon>
        <taxon>Massarineae</taxon>
        <taxon>Didymosphaeriaceae</taxon>
        <taxon>Paraphaeosphaeria</taxon>
    </lineage>
</organism>
<dbReference type="STRING" id="1460663.A0A177BVX4"/>
<dbReference type="Proteomes" id="UP000077069">
    <property type="component" value="Unassembled WGS sequence"/>
</dbReference>
<dbReference type="PANTHER" id="PTHR36195:SF4">
    <property type="entry name" value="DOMAIN PROTEIN, PUTATIVE (AFU_ORTHOLOGUE AFUA_5G01990)-RELATED"/>
    <property type="match status" value="1"/>
</dbReference>
<dbReference type="GeneID" id="28768759"/>
<dbReference type="GO" id="GO:0020037">
    <property type="term" value="F:heme binding"/>
    <property type="evidence" value="ECO:0007669"/>
    <property type="project" value="InterPro"/>
</dbReference>
<dbReference type="OrthoDB" id="3358373at2759"/>
<gene>
    <name evidence="1" type="ORF">CC84DRAFT_1263951</name>
</gene>
<protein>
    <submittedName>
        <fullName evidence="1">Uncharacterized protein</fullName>
    </submittedName>
</protein>
<reference evidence="1 2" key="1">
    <citation type="submission" date="2016-05" db="EMBL/GenBank/DDBJ databases">
        <title>Comparative analysis of secretome profiles of manganese(II)-oxidizing ascomycete fungi.</title>
        <authorList>
            <consortium name="DOE Joint Genome Institute"/>
            <person name="Zeiner C.A."/>
            <person name="Purvine S.O."/>
            <person name="Zink E.M."/>
            <person name="Wu S."/>
            <person name="Pasa-Tolic L."/>
            <person name="Chaput D.L."/>
            <person name="Haridas S."/>
            <person name="Grigoriev I.V."/>
            <person name="Santelli C.M."/>
            <person name="Hansel C.M."/>
        </authorList>
    </citation>
    <scope>NUCLEOTIDE SEQUENCE [LARGE SCALE GENOMIC DNA]</scope>
    <source>
        <strain evidence="1 2">AP3s5-JAC2a</strain>
    </source>
</reference>
<dbReference type="InParanoid" id="A0A177BVX4"/>
<dbReference type="Gene3D" id="2.40.180.10">
    <property type="entry name" value="Catalase core domain"/>
    <property type="match status" value="1"/>
</dbReference>